<dbReference type="SMART" id="SM00866">
    <property type="entry name" value="UTRA"/>
    <property type="match status" value="1"/>
</dbReference>
<dbReference type="InterPro" id="IPR050679">
    <property type="entry name" value="Bact_HTH_transcr_reg"/>
</dbReference>
<dbReference type="Pfam" id="PF00392">
    <property type="entry name" value="GntR"/>
    <property type="match status" value="1"/>
</dbReference>
<dbReference type="PROSITE" id="PS50949">
    <property type="entry name" value="HTH_GNTR"/>
    <property type="match status" value="1"/>
</dbReference>
<name>A0A0R1GYQ9_9LACO</name>
<evidence type="ECO:0000313" key="6">
    <source>
        <dbReference type="Proteomes" id="UP000051461"/>
    </source>
</evidence>
<sequence length="246" mass="27737">MSEPKYKKIARDLLAKIQNGTYPEGSLIPKEMALIDQFGVSRPTVRQAIQQLVDQGYLEKKRKRGTMVKRTKIAQEFTHVIQSYNQEMSAKGLTTQTKVLLFQQEPATAEVQAALGLAETAPVYKLLRLRFANNQPVVLVTSYLPVAPLATLAQIDFTQRSLYAELASRKLAITNVRRKLEVLAADETTAALLNVPEQAPLFYFHTQGHTADGTTLEYSIAKYRGDLNYFVFDIDQNQSLQSVWRN</sequence>
<dbReference type="Proteomes" id="UP000051461">
    <property type="component" value="Unassembled WGS sequence"/>
</dbReference>
<keyword evidence="1" id="KW-0805">Transcription regulation</keyword>
<evidence type="ECO:0000256" key="2">
    <source>
        <dbReference type="ARBA" id="ARBA00023125"/>
    </source>
</evidence>
<evidence type="ECO:0000256" key="1">
    <source>
        <dbReference type="ARBA" id="ARBA00023015"/>
    </source>
</evidence>
<dbReference type="Gene3D" id="1.10.10.10">
    <property type="entry name" value="Winged helix-like DNA-binding domain superfamily/Winged helix DNA-binding domain"/>
    <property type="match status" value="1"/>
</dbReference>
<dbReference type="SUPFAM" id="SSF64288">
    <property type="entry name" value="Chorismate lyase-like"/>
    <property type="match status" value="1"/>
</dbReference>
<dbReference type="InterPro" id="IPR000524">
    <property type="entry name" value="Tscrpt_reg_HTH_GntR"/>
</dbReference>
<keyword evidence="6" id="KW-1185">Reference proteome</keyword>
<dbReference type="EMBL" id="AZDA01000043">
    <property type="protein sequence ID" value="KRK39430.1"/>
    <property type="molecule type" value="Genomic_DNA"/>
</dbReference>
<dbReference type="PRINTS" id="PR00035">
    <property type="entry name" value="HTHGNTR"/>
</dbReference>
<dbReference type="PANTHER" id="PTHR44846">
    <property type="entry name" value="MANNOSYL-D-GLYCERATE TRANSPORT/METABOLISM SYSTEM REPRESSOR MNGR-RELATED"/>
    <property type="match status" value="1"/>
</dbReference>
<dbReference type="CDD" id="cd07377">
    <property type="entry name" value="WHTH_GntR"/>
    <property type="match status" value="1"/>
</dbReference>
<dbReference type="STRING" id="1423726.FC07_GL002397"/>
<keyword evidence="2" id="KW-0238">DNA-binding</keyword>
<evidence type="ECO:0000313" key="5">
    <source>
        <dbReference type="EMBL" id="KRK39430.1"/>
    </source>
</evidence>
<feature type="domain" description="HTH gntR-type" evidence="4">
    <location>
        <begin position="3"/>
        <end position="71"/>
    </location>
</feature>
<dbReference type="PATRIC" id="fig|1423726.3.peg.2489"/>
<dbReference type="OrthoDB" id="9815017at2"/>
<dbReference type="GO" id="GO:0003677">
    <property type="term" value="F:DNA binding"/>
    <property type="evidence" value="ECO:0007669"/>
    <property type="project" value="UniProtKB-KW"/>
</dbReference>
<dbReference type="SUPFAM" id="SSF46785">
    <property type="entry name" value="Winged helix' DNA-binding domain"/>
    <property type="match status" value="1"/>
</dbReference>
<dbReference type="GO" id="GO:0003700">
    <property type="term" value="F:DNA-binding transcription factor activity"/>
    <property type="evidence" value="ECO:0007669"/>
    <property type="project" value="InterPro"/>
</dbReference>
<dbReference type="Pfam" id="PF07702">
    <property type="entry name" value="UTRA"/>
    <property type="match status" value="1"/>
</dbReference>
<dbReference type="InterPro" id="IPR036390">
    <property type="entry name" value="WH_DNA-bd_sf"/>
</dbReference>
<dbReference type="PANTHER" id="PTHR44846:SF1">
    <property type="entry name" value="MANNOSYL-D-GLYCERATE TRANSPORT_METABOLISM SYSTEM REPRESSOR MNGR-RELATED"/>
    <property type="match status" value="1"/>
</dbReference>
<dbReference type="FunFam" id="1.10.10.10:FF:000079">
    <property type="entry name" value="GntR family transcriptional regulator"/>
    <property type="match status" value="1"/>
</dbReference>
<dbReference type="InterPro" id="IPR011663">
    <property type="entry name" value="UTRA"/>
</dbReference>
<evidence type="ECO:0000256" key="3">
    <source>
        <dbReference type="ARBA" id="ARBA00023163"/>
    </source>
</evidence>
<dbReference type="GO" id="GO:0045892">
    <property type="term" value="P:negative regulation of DNA-templated transcription"/>
    <property type="evidence" value="ECO:0007669"/>
    <property type="project" value="TreeGrafter"/>
</dbReference>
<evidence type="ECO:0000259" key="4">
    <source>
        <dbReference type="PROSITE" id="PS50949"/>
    </source>
</evidence>
<dbReference type="RefSeq" id="WP_057904229.1">
    <property type="nucleotide sequence ID" value="NZ_AZDA01000043.1"/>
</dbReference>
<dbReference type="AlphaFoldDB" id="A0A0R1GYQ9"/>
<dbReference type="Gene3D" id="3.40.1410.10">
    <property type="entry name" value="Chorismate lyase-like"/>
    <property type="match status" value="1"/>
</dbReference>
<proteinExistence type="predicted"/>
<keyword evidence="3" id="KW-0804">Transcription</keyword>
<dbReference type="InterPro" id="IPR028978">
    <property type="entry name" value="Chorismate_lyase_/UTRA_dom_sf"/>
</dbReference>
<organism evidence="5 6">
    <name type="scientific">Loigolactobacillus bifermentans DSM 20003</name>
    <dbReference type="NCBI Taxonomy" id="1423726"/>
    <lineage>
        <taxon>Bacteria</taxon>
        <taxon>Bacillati</taxon>
        <taxon>Bacillota</taxon>
        <taxon>Bacilli</taxon>
        <taxon>Lactobacillales</taxon>
        <taxon>Lactobacillaceae</taxon>
        <taxon>Loigolactobacillus</taxon>
    </lineage>
</organism>
<dbReference type="InterPro" id="IPR036388">
    <property type="entry name" value="WH-like_DNA-bd_sf"/>
</dbReference>
<gene>
    <name evidence="5" type="ORF">FC07_GL002397</name>
</gene>
<protein>
    <submittedName>
        <fullName evidence="5">Transcriptional regulator</fullName>
    </submittedName>
</protein>
<dbReference type="SMART" id="SM00345">
    <property type="entry name" value="HTH_GNTR"/>
    <property type="match status" value="1"/>
</dbReference>
<reference evidence="5 6" key="1">
    <citation type="journal article" date="2015" name="Genome Announc.">
        <title>Expanding the biotechnology potential of lactobacilli through comparative genomics of 213 strains and associated genera.</title>
        <authorList>
            <person name="Sun Z."/>
            <person name="Harris H.M."/>
            <person name="McCann A."/>
            <person name="Guo C."/>
            <person name="Argimon S."/>
            <person name="Zhang W."/>
            <person name="Yang X."/>
            <person name="Jeffery I.B."/>
            <person name="Cooney J.C."/>
            <person name="Kagawa T.F."/>
            <person name="Liu W."/>
            <person name="Song Y."/>
            <person name="Salvetti E."/>
            <person name="Wrobel A."/>
            <person name="Rasinkangas P."/>
            <person name="Parkhill J."/>
            <person name="Rea M.C."/>
            <person name="O'Sullivan O."/>
            <person name="Ritari J."/>
            <person name="Douillard F.P."/>
            <person name="Paul Ross R."/>
            <person name="Yang R."/>
            <person name="Briner A.E."/>
            <person name="Felis G.E."/>
            <person name="de Vos W.M."/>
            <person name="Barrangou R."/>
            <person name="Klaenhammer T.R."/>
            <person name="Caufield P.W."/>
            <person name="Cui Y."/>
            <person name="Zhang H."/>
            <person name="O'Toole P.W."/>
        </authorList>
    </citation>
    <scope>NUCLEOTIDE SEQUENCE [LARGE SCALE GENOMIC DNA]</scope>
    <source>
        <strain evidence="5 6">DSM 20003</strain>
    </source>
</reference>
<comment type="caution">
    <text evidence="5">The sequence shown here is derived from an EMBL/GenBank/DDBJ whole genome shotgun (WGS) entry which is preliminary data.</text>
</comment>
<accession>A0A0R1GYQ9</accession>